<dbReference type="InterPro" id="IPR000524">
    <property type="entry name" value="Tscrpt_reg_HTH_GntR"/>
</dbReference>
<dbReference type="GO" id="GO:0003677">
    <property type="term" value="F:DNA binding"/>
    <property type="evidence" value="ECO:0007669"/>
    <property type="project" value="UniProtKB-KW"/>
</dbReference>
<dbReference type="Gene3D" id="3.30.70.1450">
    <property type="entry name" value="Regulator of K+ conductance, C-terminal domain"/>
    <property type="match status" value="1"/>
</dbReference>
<keyword evidence="7" id="KW-1185">Reference proteome</keyword>
<evidence type="ECO:0000259" key="4">
    <source>
        <dbReference type="PROSITE" id="PS50949"/>
    </source>
</evidence>
<dbReference type="CDD" id="cd07377">
    <property type="entry name" value="WHTH_GntR"/>
    <property type="match status" value="1"/>
</dbReference>
<accession>A0A2X3XXP7</accession>
<dbReference type="InterPro" id="IPR050679">
    <property type="entry name" value="Bact_HTH_transcr_reg"/>
</dbReference>
<dbReference type="Pfam" id="PF00392">
    <property type="entry name" value="GntR"/>
    <property type="match status" value="1"/>
</dbReference>
<proteinExistence type="predicted"/>
<dbReference type="GO" id="GO:0003700">
    <property type="term" value="F:DNA-binding transcription factor activity"/>
    <property type="evidence" value="ECO:0007669"/>
    <property type="project" value="InterPro"/>
</dbReference>
<dbReference type="OrthoDB" id="226679at2"/>
<reference evidence="6 7" key="1">
    <citation type="submission" date="2018-06" db="EMBL/GenBank/DDBJ databases">
        <authorList>
            <consortium name="Pathogen Informatics"/>
            <person name="Doyle S."/>
        </authorList>
    </citation>
    <scope>NUCLEOTIDE SEQUENCE [LARGE SCALE GENOMIC DNA]</scope>
    <source>
        <strain evidence="6 7">NCTC12278</strain>
    </source>
</reference>
<dbReference type="SUPFAM" id="SSF46785">
    <property type="entry name" value="Winged helix' DNA-binding domain"/>
    <property type="match status" value="1"/>
</dbReference>
<sequence>MKVSHSEIISSKYQKIAVEVAKRIANGEYEVGEKLKSRTILATQFNVSAETARKGLNILADMKILTLKHGSGAIVLSQEKAIEFLENYEITHSISVVKEHIRDRISKQEQGLAQLSELINEFLLQSQLVSRHSPLTPYELILTKDTEHLGKSISDLNIWHNTGATVIAIEHDGELILSPSPYTIIEKGDHLFFVGDNLAHSRMEKFFQLSQGLLSNN</sequence>
<dbReference type="AlphaFoldDB" id="A0A2X3XXP7"/>
<dbReference type="PANTHER" id="PTHR44846">
    <property type="entry name" value="MANNOSYL-D-GLYCERATE TRANSPORT/METABOLISM SYSTEM REPRESSOR MNGR-RELATED"/>
    <property type="match status" value="1"/>
</dbReference>
<dbReference type="InterPro" id="IPR036388">
    <property type="entry name" value="WH-like_DNA-bd_sf"/>
</dbReference>
<dbReference type="Pfam" id="PF02080">
    <property type="entry name" value="TrkA_C"/>
    <property type="match status" value="1"/>
</dbReference>
<evidence type="ECO:0000256" key="2">
    <source>
        <dbReference type="ARBA" id="ARBA00023125"/>
    </source>
</evidence>
<dbReference type="InterPro" id="IPR036721">
    <property type="entry name" value="RCK_C_sf"/>
</dbReference>
<gene>
    <name evidence="6" type="primary">ktrA_1</name>
    <name evidence="6" type="ORF">NCTC12278_00217</name>
</gene>
<protein>
    <submittedName>
        <fullName evidence="6">GntR family transcriptional regulator</fullName>
    </submittedName>
</protein>
<dbReference type="PANTHER" id="PTHR44846:SF17">
    <property type="entry name" value="GNTR-FAMILY TRANSCRIPTIONAL REGULATOR"/>
    <property type="match status" value="1"/>
</dbReference>
<dbReference type="RefSeq" id="WP_018030826.1">
    <property type="nucleotide sequence ID" value="NZ_LS483343.1"/>
</dbReference>
<evidence type="ECO:0000313" key="6">
    <source>
        <dbReference type="EMBL" id="SQF39192.1"/>
    </source>
</evidence>
<evidence type="ECO:0000313" key="7">
    <source>
        <dbReference type="Proteomes" id="UP000249495"/>
    </source>
</evidence>
<dbReference type="GO" id="GO:0008324">
    <property type="term" value="F:monoatomic cation transmembrane transporter activity"/>
    <property type="evidence" value="ECO:0007669"/>
    <property type="project" value="InterPro"/>
</dbReference>
<dbReference type="GO" id="GO:0045892">
    <property type="term" value="P:negative regulation of DNA-templated transcription"/>
    <property type="evidence" value="ECO:0007669"/>
    <property type="project" value="TreeGrafter"/>
</dbReference>
<keyword evidence="3" id="KW-0804">Transcription</keyword>
<dbReference type="EMBL" id="LS483343">
    <property type="protein sequence ID" value="SQF39192.1"/>
    <property type="molecule type" value="Genomic_DNA"/>
</dbReference>
<dbReference type="STRING" id="1123303.GCA_000372425_01503"/>
<dbReference type="KEGG" id="sfer:NCTC12278_00217"/>
<evidence type="ECO:0000256" key="3">
    <source>
        <dbReference type="ARBA" id="ARBA00023163"/>
    </source>
</evidence>
<dbReference type="PROSITE" id="PS50949">
    <property type="entry name" value="HTH_GNTR"/>
    <property type="match status" value="1"/>
</dbReference>
<dbReference type="InterPro" id="IPR006037">
    <property type="entry name" value="RCK_C"/>
</dbReference>
<dbReference type="PROSITE" id="PS51202">
    <property type="entry name" value="RCK_C"/>
    <property type="match status" value="1"/>
</dbReference>
<evidence type="ECO:0000259" key="5">
    <source>
        <dbReference type="PROSITE" id="PS51202"/>
    </source>
</evidence>
<organism evidence="6 7">
    <name type="scientific">Streptococcus ferus</name>
    <dbReference type="NCBI Taxonomy" id="1345"/>
    <lineage>
        <taxon>Bacteria</taxon>
        <taxon>Bacillati</taxon>
        <taxon>Bacillota</taxon>
        <taxon>Bacilli</taxon>
        <taxon>Lactobacillales</taxon>
        <taxon>Streptococcaceae</taxon>
        <taxon>Streptococcus</taxon>
    </lineage>
</organism>
<evidence type="ECO:0000256" key="1">
    <source>
        <dbReference type="ARBA" id="ARBA00023015"/>
    </source>
</evidence>
<dbReference type="Gene3D" id="1.10.10.10">
    <property type="entry name" value="Winged helix-like DNA-binding domain superfamily/Winged helix DNA-binding domain"/>
    <property type="match status" value="1"/>
</dbReference>
<name>A0A2X3XXP7_9STRE</name>
<keyword evidence="1" id="KW-0805">Transcription regulation</keyword>
<dbReference type="Proteomes" id="UP000249495">
    <property type="component" value="Chromosome 1"/>
</dbReference>
<feature type="domain" description="RCK C-terminal" evidence="5">
    <location>
        <begin position="125"/>
        <end position="209"/>
    </location>
</feature>
<dbReference type="InterPro" id="IPR036390">
    <property type="entry name" value="WH_DNA-bd_sf"/>
</dbReference>
<feature type="domain" description="HTH gntR-type" evidence="4">
    <location>
        <begin position="10"/>
        <end position="78"/>
    </location>
</feature>
<dbReference type="GO" id="GO:0006813">
    <property type="term" value="P:potassium ion transport"/>
    <property type="evidence" value="ECO:0007669"/>
    <property type="project" value="InterPro"/>
</dbReference>
<dbReference type="SMART" id="SM00345">
    <property type="entry name" value="HTH_GNTR"/>
    <property type="match status" value="1"/>
</dbReference>
<dbReference type="SUPFAM" id="SSF116726">
    <property type="entry name" value="TrkA C-terminal domain-like"/>
    <property type="match status" value="1"/>
</dbReference>
<keyword evidence="2" id="KW-0238">DNA-binding</keyword>